<evidence type="ECO:0000256" key="18">
    <source>
        <dbReference type="SAM" id="Phobius"/>
    </source>
</evidence>
<keyword evidence="12 18" id="KW-1133">Transmembrane helix</keyword>
<keyword evidence="14" id="KW-0675">Receptor</keyword>
<dbReference type="AlphaFoldDB" id="I4DUG4"/>
<dbReference type="PANTHER" id="PTHR45631">
    <property type="entry name" value="OS07G0107800 PROTEIN-RELATED"/>
    <property type="match status" value="1"/>
</dbReference>
<evidence type="ECO:0000256" key="8">
    <source>
        <dbReference type="ARBA" id="ARBA00022737"/>
    </source>
</evidence>
<evidence type="ECO:0000256" key="11">
    <source>
        <dbReference type="ARBA" id="ARBA00022840"/>
    </source>
</evidence>
<keyword evidence="3" id="KW-0723">Serine/threonine-protein kinase</keyword>
<dbReference type="SUPFAM" id="SSF56112">
    <property type="entry name" value="Protein kinase-like (PK-like)"/>
    <property type="match status" value="1"/>
</dbReference>
<keyword evidence="8" id="KW-0677">Repeat</keyword>
<dbReference type="Pfam" id="PF07714">
    <property type="entry name" value="PK_Tyr_Ser-Thr"/>
    <property type="match status" value="1"/>
</dbReference>
<comment type="subcellular location">
    <subcellularLocation>
        <location evidence="1">Membrane</location>
        <topology evidence="1">Single-pass membrane protein</topology>
    </subcellularLocation>
</comment>
<dbReference type="Gene3D" id="1.10.510.10">
    <property type="entry name" value="Transferase(Phosphotransferase) domain 1"/>
    <property type="match status" value="1"/>
</dbReference>
<dbReference type="Pfam" id="PF13855">
    <property type="entry name" value="LRR_8"/>
    <property type="match status" value="1"/>
</dbReference>
<keyword evidence="9 17" id="KW-0547">Nucleotide-binding</keyword>
<feature type="domain" description="Protein kinase" evidence="20">
    <location>
        <begin position="599"/>
        <end position="864"/>
    </location>
</feature>
<evidence type="ECO:0000256" key="16">
    <source>
        <dbReference type="ARBA" id="ARBA00048679"/>
    </source>
</evidence>
<keyword evidence="10" id="KW-0418">Kinase</keyword>
<evidence type="ECO:0000256" key="14">
    <source>
        <dbReference type="ARBA" id="ARBA00023170"/>
    </source>
</evidence>
<evidence type="ECO:0000256" key="4">
    <source>
        <dbReference type="ARBA" id="ARBA00022614"/>
    </source>
</evidence>
<reference evidence="21" key="2">
    <citation type="journal article" date="2012" name="BMC Genomics">
        <title>The construction of a high-density linkage map for identifying SNP markers that are tightly linked to a nuclear-recessive major gene for male sterility in Cryptomeria japonica D. Don.</title>
        <authorList>
            <person name="Moriguchi Y."/>
            <person name="Ujino-Ihara T."/>
            <person name="Uchiyama K."/>
            <person name="Futamura N."/>
            <person name="Saito M."/>
            <person name="Ueno S."/>
            <person name="Matsumoto A."/>
            <person name="Tani N."/>
            <person name="Taira H."/>
            <person name="Shinohara K."/>
            <person name="Tsumura Y."/>
        </authorList>
    </citation>
    <scope>NUCLEOTIDE SEQUENCE</scope>
    <source>
        <tissue evidence="21">Male strobilus</tissue>
    </source>
</reference>
<feature type="signal peptide" evidence="19">
    <location>
        <begin position="1"/>
        <end position="17"/>
    </location>
</feature>
<dbReference type="InterPro" id="IPR008271">
    <property type="entry name" value="Ser/Thr_kinase_AS"/>
</dbReference>
<dbReference type="InterPro" id="IPR011009">
    <property type="entry name" value="Kinase-like_dom_sf"/>
</dbReference>
<dbReference type="PROSITE" id="PS00107">
    <property type="entry name" value="PROTEIN_KINASE_ATP"/>
    <property type="match status" value="1"/>
</dbReference>
<keyword evidence="5" id="KW-0808">Transferase</keyword>
<evidence type="ECO:0000256" key="9">
    <source>
        <dbReference type="ARBA" id="ARBA00022741"/>
    </source>
</evidence>
<evidence type="ECO:0000256" key="15">
    <source>
        <dbReference type="ARBA" id="ARBA00047899"/>
    </source>
</evidence>
<reference evidence="21" key="1">
    <citation type="journal article" date="2008" name="BMC Genomics">
        <title>Characterization of expressed sequence tags from a full-length enriched cDNA library of Cryptomeria japonica male strobili.</title>
        <authorList>
            <person name="Futamura N."/>
            <person name="Totoki Y."/>
            <person name="Toyoda A."/>
            <person name="Igasaki T."/>
            <person name="Nanjo T."/>
            <person name="Seki M."/>
            <person name="Sakaki Y."/>
            <person name="Mari A."/>
            <person name="Shinozaki K."/>
            <person name="Shinohara K."/>
        </authorList>
    </citation>
    <scope>NUCLEOTIDE SEQUENCE</scope>
    <source>
        <tissue evidence="21">Male strobilus</tissue>
    </source>
</reference>
<evidence type="ECO:0000256" key="10">
    <source>
        <dbReference type="ARBA" id="ARBA00022777"/>
    </source>
</evidence>
<dbReference type="EMBL" id="AB602859">
    <property type="protein sequence ID" value="BAM21554.1"/>
    <property type="molecule type" value="mRNA"/>
</dbReference>
<dbReference type="InterPro" id="IPR032675">
    <property type="entry name" value="LRR_dom_sf"/>
</dbReference>
<comment type="catalytic activity">
    <reaction evidence="15">
        <text>L-threonyl-[protein] + ATP = O-phospho-L-threonyl-[protein] + ADP + H(+)</text>
        <dbReference type="Rhea" id="RHEA:46608"/>
        <dbReference type="Rhea" id="RHEA-COMP:11060"/>
        <dbReference type="Rhea" id="RHEA-COMP:11605"/>
        <dbReference type="ChEBI" id="CHEBI:15378"/>
        <dbReference type="ChEBI" id="CHEBI:30013"/>
        <dbReference type="ChEBI" id="CHEBI:30616"/>
        <dbReference type="ChEBI" id="CHEBI:61977"/>
        <dbReference type="ChEBI" id="CHEBI:456216"/>
        <dbReference type="EC" id="2.7.11.1"/>
    </reaction>
</comment>
<dbReference type="GO" id="GO:0004674">
    <property type="term" value="F:protein serine/threonine kinase activity"/>
    <property type="evidence" value="ECO:0007669"/>
    <property type="project" value="UniProtKB-KW"/>
</dbReference>
<evidence type="ECO:0000256" key="3">
    <source>
        <dbReference type="ARBA" id="ARBA00022527"/>
    </source>
</evidence>
<keyword evidence="7 19" id="KW-0732">Signal</keyword>
<dbReference type="InterPro" id="IPR000719">
    <property type="entry name" value="Prot_kinase_dom"/>
</dbReference>
<evidence type="ECO:0000256" key="13">
    <source>
        <dbReference type="ARBA" id="ARBA00023136"/>
    </source>
</evidence>
<keyword evidence="13 18" id="KW-0472">Membrane</keyword>
<dbReference type="SMART" id="SM00220">
    <property type="entry name" value="S_TKc"/>
    <property type="match status" value="1"/>
</dbReference>
<evidence type="ECO:0000256" key="19">
    <source>
        <dbReference type="SAM" id="SignalP"/>
    </source>
</evidence>
<proteinExistence type="evidence at transcript level"/>
<evidence type="ECO:0000256" key="2">
    <source>
        <dbReference type="ARBA" id="ARBA00012513"/>
    </source>
</evidence>
<feature type="binding site" evidence="17">
    <location>
        <position position="626"/>
    </location>
    <ligand>
        <name>ATP</name>
        <dbReference type="ChEBI" id="CHEBI:30616"/>
    </ligand>
</feature>
<sequence>MLAIMSFIVLFISRIHSNPDGFLSIRCGASINRTDDQDRLWISDPPFTRNRSNYSIDDPSLSVPASTDWNRKIFAYFTDLTVNKYCYLIPVKPGILYLVRVTFYKGAFETPIPLASVFDLLINGIKWAKVNLTLIQAKDFLNQDIMLTAKSNSISLCLARNSETGKENFVFISTIASRQLNSALYNSTDFHNNALVLLDRRNLGSNNSYAYPQDDFDRWWYGTSTSSVYDNINTTENISGKGLLNQPPLDVLQTAITTQAVGNLLAMLQLPSSVYEGGSCYFALYFCNIKAENLSVTNRFQVFINDNRITDWLQFTSFLQCLVVQRNLEFEGTGSVNITLHPGEGSDVGPFINAAEAFQIKDVQNMTHPEDVMTIRTIASSINVPDDWFGGDPCLPAGYACTGIICNGDNPSRVIILNLTNFGLSGNIPPIIGRLGALTRLLLGSNNLSGSIPDFSSLKNLTTLQLQNNQLTGEIPASLEKLPLLNQLYLENNKLDGTVPSGLNKPGLDFRLTPQSNFPTGNKSHKIRNLILGCVVGATLIALVLVTFLWKYLHRPRAHITESQIMPPEETDGVEEGHAKEYHRLAIEYTEEEIKAATNNYSTVIGVGGFGSVFFGTLSGYNVAVKILSSTSNQGQQEFQNEVTLLCRLYHKNLVSLIGYSKQTVEALVHEYMDCGTLKDHLHGKAKEEKPLDWNTRLNIALQAAEGLLYLHQGCNPPIIHRDIKCTNILLDARMNAKVADFGLAKLLDRSQTYVSTAVKGTIGYLDPEYFETASLTAKSDVYSFGVVLLEIISGKSTSENILPLARELLSCGRIADLMDSSLDGHYKLSSAWKVAEVAYACVAQKSIDRPTMSTVVEVLKETVALEIDDIGQYAHIPDTTFPVSDVMPTAR</sequence>
<dbReference type="EC" id="2.7.11.1" evidence="2"/>
<feature type="transmembrane region" description="Helical" evidence="18">
    <location>
        <begin position="530"/>
        <end position="550"/>
    </location>
</feature>
<comment type="catalytic activity">
    <reaction evidence="16">
        <text>L-seryl-[protein] + ATP = O-phospho-L-seryl-[protein] + ADP + H(+)</text>
        <dbReference type="Rhea" id="RHEA:17989"/>
        <dbReference type="Rhea" id="RHEA-COMP:9863"/>
        <dbReference type="Rhea" id="RHEA-COMP:11604"/>
        <dbReference type="ChEBI" id="CHEBI:15378"/>
        <dbReference type="ChEBI" id="CHEBI:29999"/>
        <dbReference type="ChEBI" id="CHEBI:30616"/>
        <dbReference type="ChEBI" id="CHEBI:83421"/>
        <dbReference type="ChEBI" id="CHEBI:456216"/>
        <dbReference type="EC" id="2.7.11.1"/>
    </reaction>
</comment>
<dbReference type="PROSITE" id="PS50011">
    <property type="entry name" value="PROTEIN_KINASE_DOM"/>
    <property type="match status" value="1"/>
</dbReference>
<dbReference type="SUPFAM" id="SSF52058">
    <property type="entry name" value="L domain-like"/>
    <property type="match status" value="1"/>
</dbReference>
<protein>
    <recommendedName>
        <fullName evidence="2">non-specific serine/threonine protein kinase</fullName>
        <ecNumber evidence="2">2.7.11.1</ecNumber>
    </recommendedName>
</protein>
<evidence type="ECO:0000256" key="1">
    <source>
        <dbReference type="ARBA" id="ARBA00004167"/>
    </source>
</evidence>
<dbReference type="InterPro" id="IPR017441">
    <property type="entry name" value="Protein_kinase_ATP_BS"/>
</dbReference>
<keyword evidence="6 18" id="KW-0812">Transmembrane</keyword>
<dbReference type="GO" id="GO:0005524">
    <property type="term" value="F:ATP binding"/>
    <property type="evidence" value="ECO:0007669"/>
    <property type="project" value="UniProtKB-UniRule"/>
</dbReference>
<evidence type="ECO:0000256" key="12">
    <source>
        <dbReference type="ARBA" id="ARBA00022989"/>
    </source>
</evidence>
<accession>I4DUG4</accession>
<organism evidence="21">
    <name type="scientific">Cryptomeria japonica</name>
    <name type="common">Japanese cedar</name>
    <name type="synonym">Cupressus japonica</name>
    <dbReference type="NCBI Taxonomy" id="3369"/>
    <lineage>
        <taxon>Eukaryota</taxon>
        <taxon>Viridiplantae</taxon>
        <taxon>Streptophyta</taxon>
        <taxon>Embryophyta</taxon>
        <taxon>Tracheophyta</taxon>
        <taxon>Spermatophyta</taxon>
        <taxon>Pinopsida</taxon>
        <taxon>Pinidae</taxon>
        <taxon>Conifers II</taxon>
        <taxon>Cupressales</taxon>
        <taxon>Cupressaceae</taxon>
        <taxon>Cryptomeria</taxon>
    </lineage>
</organism>
<feature type="chain" id="PRO_5003688703" description="non-specific serine/threonine protein kinase" evidence="19">
    <location>
        <begin position="18"/>
        <end position="892"/>
    </location>
</feature>
<evidence type="ECO:0000259" key="20">
    <source>
        <dbReference type="PROSITE" id="PS50011"/>
    </source>
</evidence>
<dbReference type="FunFam" id="3.80.10.10:FF:000129">
    <property type="entry name" value="Leucine-rich repeat receptor-like kinase"/>
    <property type="match status" value="1"/>
</dbReference>
<dbReference type="InterPro" id="IPR001245">
    <property type="entry name" value="Ser-Thr/Tyr_kinase_cat_dom"/>
</dbReference>
<dbReference type="PANTHER" id="PTHR45631:SF207">
    <property type="entry name" value="LRR RECEPTOR-LIKE SERINE_THREONINE-PROTEIN KINASE MEE39-RELATED"/>
    <property type="match status" value="1"/>
</dbReference>
<dbReference type="PROSITE" id="PS51450">
    <property type="entry name" value="LRR"/>
    <property type="match status" value="1"/>
</dbReference>
<dbReference type="InterPro" id="IPR001611">
    <property type="entry name" value="Leu-rich_rpt"/>
</dbReference>
<dbReference type="Pfam" id="PF12819">
    <property type="entry name" value="Malectin_like"/>
    <property type="match status" value="1"/>
</dbReference>
<evidence type="ECO:0000313" key="21">
    <source>
        <dbReference type="EMBL" id="BAM21554.1"/>
    </source>
</evidence>
<dbReference type="PROSITE" id="PS00108">
    <property type="entry name" value="PROTEIN_KINASE_ST"/>
    <property type="match status" value="1"/>
</dbReference>
<dbReference type="InterPro" id="IPR024788">
    <property type="entry name" value="Malectin-like_Carb-bd_dom"/>
</dbReference>
<evidence type="ECO:0000256" key="5">
    <source>
        <dbReference type="ARBA" id="ARBA00022679"/>
    </source>
</evidence>
<dbReference type="GO" id="GO:0016020">
    <property type="term" value="C:membrane"/>
    <property type="evidence" value="ECO:0007669"/>
    <property type="project" value="UniProtKB-SubCell"/>
</dbReference>
<dbReference type="Gene3D" id="3.30.200.20">
    <property type="entry name" value="Phosphorylase Kinase, domain 1"/>
    <property type="match status" value="1"/>
</dbReference>
<keyword evidence="4" id="KW-0433">Leucine-rich repeat</keyword>
<name>I4DUG4_CRYJA</name>
<evidence type="ECO:0000256" key="17">
    <source>
        <dbReference type="PROSITE-ProRule" id="PRU10141"/>
    </source>
</evidence>
<dbReference type="Gene3D" id="3.80.10.10">
    <property type="entry name" value="Ribonuclease Inhibitor"/>
    <property type="match status" value="1"/>
</dbReference>
<dbReference type="FunFam" id="1.10.510.10:FF:000146">
    <property type="entry name" value="LRR receptor-like serine/threonine-protein kinase IOS1"/>
    <property type="match status" value="1"/>
</dbReference>
<evidence type="ECO:0000256" key="7">
    <source>
        <dbReference type="ARBA" id="ARBA00022729"/>
    </source>
</evidence>
<keyword evidence="11 17" id="KW-0067">ATP-binding</keyword>
<evidence type="ECO:0000256" key="6">
    <source>
        <dbReference type="ARBA" id="ARBA00022692"/>
    </source>
</evidence>